<organism evidence="3 4">
    <name type="scientific">Armillaria solidipes</name>
    <dbReference type="NCBI Taxonomy" id="1076256"/>
    <lineage>
        <taxon>Eukaryota</taxon>
        <taxon>Fungi</taxon>
        <taxon>Dikarya</taxon>
        <taxon>Basidiomycota</taxon>
        <taxon>Agaricomycotina</taxon>
        <taxon>Agaricomycetes</taxon>
        <taxon>Agaricomycetidae</taxon>
        <taxon>Agaricales</taxon>
        <taxon>Marasmiineae</taxon>
        <taxon>Physalacriaceae</taxon>
        <taxon>Armillaria</taxon>
    </lineage>
</organism>
<dbReference type="CDD" id="cd01763">
    <property type="entry name" value="Ubl_SUMO_like"/>
    <property type="match status" value="1"/>
</dbReference>
<feature type="region of interest" description="Disordered" evidence="1">
    <location>
        <begin position="39"/>
        <end position="63"/>
    </location>
</feature>
<dbReference type="Pfam" id="PF11976">
    <property type="entry name" value="Rad60-SLD"/>
    <property type="match status" value="1"/>
</dbReference>
<dbReference type="EMBL" id="KZ293444">
    <property type="protein sequence ID" value="PBK65638.1"/>
    <property type="molecule type" value="Genomic_DNA"/>
</dbReference>
<dbReference type="STRING" id="1076256.A0A2H3BHW2"/>
<evidence type="ECO:0000256" key="1">
    <source>
        <dbReference type="SAM" id="MobiDB-lite"/>
    </source>
</evidence>
<evidence type="ECO:0000313" key="4">
    <source>
        <dbReference type="Proteomes" id="UP000218334"/>
    </source>
</evidence>
<dbReference type="InterPro" id="IPR022617">
    <property type="entry name" value="Rad60/SUMO-like_dom"/>
</dbReference>
<dbReference type="InterPro" id="IPR000626">
    <property type="entry name" value="Ubiquitin-like_dom"/>
</dbReference>
<gene>
    <name evidence="3" type="ORF">ARMSODRAFT_978108</name>
</gene>
<dbReference type="PANTHER" id="PTHR10562">
    <property type="entry name" value="SMALL UBIQUITIN-RELATED MODIFIER"/>
    <property type="match status" value="1"/>
</dbReference>
<proteinExistence type="predicted"/>
<dbReference type="Proteomes" id="UP000218334">
    <property type="component" value="Unassembled WGS sequence"/>
</dbReference>
<sequence>MNNYVSPSWSDQASPPLLNEAVEVLPEADVKLDARTPSPIFTDVGDSTQDATPGVTGDSSAEDDKDALASIPALLDLIVQSNTGDEKKFRLKTTIALGKVLQAFADSYGKDIESMRFIYEGERVDPLKTLEMYGMENNDIIDVMVELMGCSKLNTCPRQPQISYELSVVSETKPWENTRIQFRKEERPVRMGIFFSSGCSKWRIVPVPLIASASDCRSCDDLDVDIWMPTYSPTGGGIVDMTIGRQMLGISHIIYHVPRGRQVGDDVVNAPLKKIGYGVIGDLLIMAHESEERGEIANLADSDVDVALFSVNE</sequence>
<keyword evidence="4" id="KW-1185">Reference proteome</keyword>
<protein>
    <recommendedName>
        <fullName evidence="2">Ubiquitin-like domain-containing protein</fullName>
    </recommendedName>
</protein>
<dbReference type="Gene3D" id="3.10.20.90">
    <property type="entry name" value="Phosphatidylinositol 3-kinase Catalytic Subunit, Chain A, domain 1"/>
    <property type="match status" value="1"/>
</dbReference>
<evidence type="ECO:0000259" key="2">
    <source>
        <dbReference type="PROSITE" id="PS50053"/>
    </source>
</evidence>
<dbReference type="PROSITE" id="PS50053">
    <property type="entry name" value="UBIQUITIN_2"/>
    <property type="match status" value="1"/>
</dbReference>
<dbReference type="AlphaFoldDB" id="A0A2H3BHW2"/>
<dbReference type="InterPro" id="IPR029071">
    <property type="entry name" value="Ubiquitin-like_domsf"/>
</dbReference>
<name>A0A2H3BHW2_9AGAR</name>
<dbReference type="SUPFAM" id="SSF54236">
    <property type="entry name" value="Ubiquitin-like"/>
    <property type="match status" value="1"/>
</dbReference>
<reference evidence="4" key="1">
    <citation type="journal article" date="2017" name="Nat. Ecol. Evol.">
        <title>Genome expansion and lineage-specific genetic innovations in the forest pathogenic fungi Armillaria.</title>
        <authorList>
            <person name="Sipos G."/>
            <person name="Prasanna A.N."/>
            <person name="Walter M.C."/>
            <person name="O'Connor E."/>
            <person name="Balint B."/>
            <person name="Krizsan K."/>
            <person name="Kiss B."/>
            <person name="Hess J."/>
            <person name="Varga T."/>
            <person name="Slot J."/>
            <person name="Riley R."/>
            <person name="Boka B."/>
            <person name="Rigling D."/>
            <person name="Barry K."/>
            <person name="Lee J."/>
            <person name="Mihaltcheva S."/>
            <person name="LaButti K."/>
            <person name="Lipzen A."/>
            <person name="Waldron R."/>
            <person name="Moloney N.M."/>
            <person name="Sperisen C."/>
            <person name="Kredics L."/>
            <person name="Vagvoelgyi C."/>
            <person name="Patrignani A."/>
            <person name="Fitzpatrick D."/>
            <person name="Nagy I."/>
            <person name="Doyle S."/>
            <person name="Anderson J.B."/>
            <person name="Grigoriev I.V."/>
            <person name="Gueldener U."/>
            <person name="Muensterkoetter M."/>
            <person name="Nagy L.G."/>
        </authorList>
    </citation>
    <scope>NUCLEOTIDE SEQUENCE [LARGE SCALE GENOMIC DNA]</scope>
    <source>
        <strain evidence="4">28-4</strain>
    </source>
</reference>
<feature type="domain" description="Ubiquitin-like" evidence="2">
    <location>
        <begin position="75"/>
        <end position="150"/>
    </location>
</feature>
<evidence type="ECO:0000313" key="3">
    <source>
        <dbReference type="EMBL" id="PBK65638.1"/>
    </source>
</evidence>
<accession>A0A2H3BHW2</accession>